<dbReference type="AlphaFoldDB" id="A0AA35KX17"/>
<evidence type="ECO:0000256" key="1">
    <source>
        <dbReference type="ARBA" id="ARBA00004245"/>
    </source>
</evidence>
<feature type="region of interest" description="Disordered" evidence="5">
    <location>
        <begin position="189"/>
        <end position="233"/>
    </location>
</feature>
<dbReference type="GO" id="GO:0005881">
    <property type="term" value="C:cytoplasmic microtubule"/>
    <property type="evidence" value="ECO:0007669"/>
    <property type="project" value="TreeGrafter"/>
</dbReference>
<keyword evidence="4" id="KW-0206">Cytoskeleton</keyword>
<sequence length="705" mass="76182">MDDEGKTTLHSECKMTEAKPNECVNNDFRHLSDEKFDFDFSLSPISENEDEVFVGPMGHKEKCIATTLEALEARKNTIPPSPLVDKLAWSPVSEEKFMEIFKEAHQIALQIQSGTKAKRNNGRQLEERKTEAVEKFVQESKSKLKLLEKGIVMDKTPKEVRRETYCVYESPVSPRPPSFQKHSRQLIAGMDSSRSPQIPLNTSSPARMSKLPPTPLASLAQGKSDKTNNKPNTVQTVKNASAFGNSLLAAGQPKQGKLPSISSWNNLSSMESSEDLLSDKSSFASDAVDASFSNSSTGKDKRTLSNSSKLGIKATQLKRPSNIRMRRNTSTSSSSSSFSSISLNSSLSISPKIGKGKIGVASKVSARGSRLSSTASKIAIVKPMKGLSVQASHSDVSGKEHGSTSASKTNLPVNAPKYRVTDMSEMAGGILKEDSDPSFQKPLQKSILGNRTATSSPKPKVVPAVSKEGVSENFVAKVLQPIASLSCGNVESNVAVTPPRKLSEDGLVLNTCSAAKSALWTPSNRRHSALPTPVGRRTSGIPSLTPRTVPKARSSPDLVSLRQVSSVSSKKTLEASFKWARERKTRGAYSSSSTEGSPPPVAPIALDFSTEKSSEETEQDLSEQEKPAERTPTVETLLIDIGIDKTPLATQECENKPLIDLFNTPEIIPVPLLKPVGQPIDLSSPLISFTPEGNKENLDSPLLKF</sequence>
<protein>
    <submittedName>
        <fullName evidence="7">G2 and S-phase expressed 1</fullName>
    </submittedName>
</protein>
<dbReference type="Proteomes" id="UP001178461">
    <property type="component" value="Chromosome 10"/>
</dbReference>
<evidence type="ECO:0000256" key="5">
    <source>
        <dbReference type="SAM" id="MobiDB-lite"/>
    </source>
</evidence>
<feature type="region of interest" description="Disordered" evidence="5">
    <location>
        <begin position="584"/>
        <end position="631"/>
    </location>
</feature>
<feature type="compositionally biased region" description="Polar residues" evidence="5">
    <location>
        <begin position="403"/>
        <end position="412"/>
    </location>
</feature>
<evidence type="ECO:0000313" key="7">
    <source>
        <dbReference type="EMBL" id="CAI5785269.1"/>
    </source>
</evidence>
<organism evidence="7 8">
    <name type="scientific">Podarcis lilfordi</name>
    <name type="common">Lilford's wall lizard</name>
    <dbReference type="NCBI Taxonomy" id="74358"/>
    <lineage>
        <taxon>Eukaryota</taxon>
        <taxon>Metazoa</taxon>
        <taxon>Chordata</taxon>
        <taxon>Craniata</taxon>
        <taxon>Vertebrata</taxon>
        <taxon>Euteleostomi</taxon>
        <taxon>Lepidosauria</taxon>
        <taxon>Squamata</taxon>
        <taxon>Bifurcata</taxon>
        <taxon>Unidentata</taxon>
        <taxon>Episquamata</taxon>
        <taxon>Laterata</taxon>
        <taxon>Lacertibaenia</taxon>
        <taxon>Lacertidae</taxon>
        <taxon>Podarcis</taxon>
    </lineage>
</organism>
<proteinExistence type="predicted"/>
<feature type="region of interest" description="Disordered" evidence="5">
    <location>
        <begin position="523"/>
        <end position="565"/>
    </location>
</feature>
<comment type="subcellular location">
    <subcellularLocation>
        <location evidence="1">Cytoplasm</location>
        <location evidence="1">Cytoskeleton</location>
    </subcellularLocation>
</comment>
<dbReference type="InterPro" id="IPR032768">
    <property type="entry name" value="GTSE1_N"/>
</dbReference>
<evidence type="ECO:0000256" key="4">
    <source>
        <dbReference type="ARBA" id="ARBA00023212"/>
    </source>
</evidence>
<evidence type="ECO:0000256" key="3">
    <source>
        <dbReference type="ARBA" id="ARBA00022553"/>
    </source>
</evidence>
<dbReference type="Pfam" id="PF15259">
    <property type="entry name" value="GTSE1_N"/>
    <property type="match status" value="1"/>
</dbReference>
<evidence type="ECO:0000313" key="8">
    <source>
        <dbReference type="Proteomes" id="UP001178461"/>
    </source>
</evidence>
<feature type="domain" description="G2 and S phase-expressed protein 1 N-terminal" evidence="6">
    <location>
        <begin position="31"/>
        <end position="170"/>
    </location>
</feature>
<dbReference type="PANTHER" id="PTHR21584:SF10">
    <property type="entry name" value="G2 AND S PHASE-EXPRESSED PROTEIN 1"/>
    <property type="match status" value="1"/>
</dbReference>
<feature type="compositionally biased region" description="Low complexity" evidence="5">
    <location>
        <begin position="328"/>
        <end position="340"/>
    </location>
</feature>
<evidence type="ECO:0000259" key="6">
    <source>
        <dbReference type="Pfam" id="PF15259"/>
    </source>
</evidence>
<feature type="compositionally biased region" description="Polar residues" evidence="5">
    <location>
        <begin position="192"/>
        <end position="206"/>
    </location>
</feature>
<dbReference type="GO" id="GO:0008017">
    <property type="term" value="F:microtubule binding"/>
    <property type="evidence" value="ECO:0007669"/>
    <property type="project" value="TreeGrafter"/>
</dbReference>
<gene>
    <name evidence="7" type="ORF">PODLI_1B034995</name>
</gene>
<feature type="region of interest" description="Disordered" evidence="5">
    <location>
        <begin position="289"/>
        <end position="340"/>
    </location>
</feature>
<name>A0AA35KX17_9SAUR</name>
<dbReference type="PANTHER" id="PTHR21584">
    <property type="entry name" value="DIFFERENTIAL DISPLAY AND ACTIVATED BY P53 DDA3 /G2 S PHASE EXPRESSED 1"/>
    <property type="match status" value="1"/>
</dbReference>
<dbReference type="EMBL" id="OX395135">
    <property type="protein sequence ID" value="CAI5785269.1"/>
    <property type="molecule type" value="Genomic_DNA"/>
</dbReference>
<keyword evidence="8" id="KW-1185">Reference proteome</keyword>
<feature type="region of interest" description="Disordered" evidence="5">
    <location>
        <begin position="391"/>
        <end position="412"/>
    </location>
</feature>
<dbReference type="InterPro" id="IPR026657">
    <property type="entry name" value="DDA3/GTSE-1"/>
</dbReference>
<accession>A0AA35KX17</accession>
<reference evidence="7" key="1">
    <citation type="submission" date="2022-12" db="EMBL/GenBank/DDBJ databases">
        <authorList>
            <person name="Alioto T."/>
            <person name="Alioto T."/>
            <person name="Gomez Garrido J."/>
        </authorList>
    </citation>
    <scope>NUCLEOTIDE SEQUENCE</scope>
</reference>
<keyword evidence="2" id="KW-0963">Cytoplasm</keyword>
<evidence type="ECO:0000256" key="2">
    <source>
        <dbReference type="ARBA" id="ARBA00022490"/>
    </source>
</evidence>
<keyword evidence="3" id="KW-0597">Phosphoprotein</keyword>